<dbReference type="VEuPathDB" id="FungiDB:C8Q69DRAFT_139194"/>
<keyword evidence="4" id="KW-1185">Reference proteome</keyword>
<accession>A0A443I0C1</accession>
<dbReference type="Proteomes" id="UP000283841">
    <property type="component" value="Unassembled WGS sequence"/>
</dbReference>
<dbReference type="InterPro" id="IPR051540">
    <property type="entry name" value="S-2-haloacid_dehalogenase"/>
</dbReference>
<evidence type="ECO:0000256" key="1">
    <source>
        <dbReference type="ARBA" id="ARBA00008106"/>
    </source>
</evidence>
<protein>
    <submittedName>
        <fullName evidence="3">Haloacid dehalogenase, type II</fullName>
    </submittedName>
</protein>
<dbReference type="SUPFAM" id="SSF56784">
    <property type="entry name" value="HAD-like"/>
    <property type="match status" value="1"/>
</dbReference>
<dbReference type="RefSeq" id="XP_028487160.1">
    <property type="nucleotide sequence ID" value="XM_028625409.1"/>
</dbReference>
<comment type="caution">
    <text evidence="3">The sequence shown here is derived from an EMBL/GenBank/DDBJ whole genome shotgun (WGS) entry which is preliminary data.</text>
</comment>
<gene>
    <name evidence="3" type="ORF">C8Q69DRAFT_139194</name>
</gene>
<dbReference type="GeneID" id="39594686"/>
<keyword evidence="2" id="KW-0378">Hydrolase</keyword>
<evidence type="ECO:0000313" key="3">
    <source>
        <dbReference type="EMBL" id="RWQ97515.1"/>
    </source>
</evidence>
<dbReference type="InterPro" id="IPR006328">
    <property type="entry name" value="2-HAD"/>
</dbReference>
<evidence type="ECO:0000256" key="2">
    <source>
        <dbReference type="ARBA" id="ARBA00022801"/>
    </source>
</evidence>
<dbReference type="SFLD" id="SFLDG01129">
    <property type="entry name" value="C1.5:_HAD__Beta-PGM__Phosphata"/>
    <property type="match status" value="1"/>
</dbReference>
<dbReference type="Gene3D" id="1.10.150.240">
    <property type="entry name" value="Putative phosphatase, domain 2"/>
    <property type="match status" value="1"/>
</dbReference>
<dbReference type="NCBIfam" id="TIGR01428">
    <property type="entry name" value="HAD_type_II"/>
    <property type="match status" value="1"/>
</dbReference>
<comment type="similarity">
    <text evidence="1">Belongs to the HAD-like hydrolase superfamily. S-2-haloalkanoic acid dehalogenase family.</text>
</comment>
<dbReference type="GO" id="GO:0019120">
    <property type="term" value="F:hydrolase activity, acting on acid halide bonds, in C-halide compounds"/>
    <property type="evidence" value="ECO:0007669"/>
    <property type="project" value="InterPro"/>
</dbReference>
<evidence type="ECO:0000313" key="4">
    <source>
        <dbReference type="Proteomes" id="UP000283841"/>
    </source>
</evidence>
<dbReference type="Pfam" id="PF00702">
    <property type="entry name" value="Hydrolase"/>
    <property type="match status" value="1"/>
</dbReference>
<dbReference type="NCBIfam" id="TIGR01493">
    <property type="entry name" value="HAD-SF-IA-v2"/>
    <property type="match status" value="1"/>
</dbReference>
<dbReference type="InterPro" id="IPR006439">
    <property type="entry name" value="HAD-SF_hydro_IA"/>
</dbReference>
<dbReference type="InterPro" id="IPR023214">
    <property type="entry name" value="HAD_sf"/>
</dbReference>
<organism evidence="3 4">
    <name type="scientific">Byssochlamys spectabilis</name>
    <name type="common">Paecilomyces variotii</name>
    <dbReference type="NCBI Taxonomy" id="264951"/>
    <lineage>
        <taxon>Eukaryota</taxon>
        <taxon>Fungi</taxon>
        <taxon>Dikarya</taxon>
        <taxon>Ascomycota</taxon>
        <taxon>Pezizomycotina</taxon>
        <taxon>Eurotiomycetes</taxon>
        <taxon>Eurotiomycetidae</taxon>
        <taxon>Eurotiales</taxon>
        <taxon>Thermoascaceae</taxon>
        <taxon>Paecilomyces</taxon>
    </lineage>
</organism>
<dbReference type="Gene3D" id="3.40.50.1000">
    <property type="entry name" value="HAD superfamily/HAD-like"/>
    <property type="match status" value="1"/>
</dbReference>
<name>A0A443I0C1_BYSSP</name>
<dbReference type="PANTHER" id="PTHR43316:SF3">
    <property type="entry name" value="HALOACID DEHALOGENASE, TYPE II (AFU_ORTHOLOGUE AFUA_2G07750)-RELATED"/>
    <property type="match status" value="1"/>
</dbReference>
<dbReference type="InterPro" id="IPR023198">
    <property type="entry name" value="PGP-like_dom2"/>
</dbReference>
<sequence>MSHKQIIVAFDLYGTLLSTESIAKQLAEHFGQEKAQSIATAWRRYQLEYTWRLNSMDQFDTFSNITRNSLLHALAENGAQCDEKAIGELMAAYDFLSTFPDVIPALTKLASKPNITPVVFSNGTQSMVSNSVLRSKDLSPKADVFRDIITVDDVKKYKPAPATYAHLAKKMGKDASQMGDMWLISGNPFDIVGSRGSGMKAIWVDRAGRGWMDGAVPELQPTAIVHSLEEIVGIIDKHAN</sequence>
<dbReference type="SFLD" id="SFLDS00003">
    <property type="entry name" value="Haloacid_Dehalogenase"/>
    <property type="match status" value="1"/>
</dbReference>
<dbReference type="GO" id="GO:0016791">
    <property type="term" value="F:phosphatase activity"/>
    <property type="evidence" value="ECO:0007669"/>
    <property type="project" value="UniProtKB-ARBA"/>
</dbReference>
<dbReference type="PANTHER" id="PTHR43316">
    <property type="entry name" value="HYDROLASE, HALOACID DELAHOGENASE-RELATED"/>
    <property type="match status" value="1"/>
</dbReference>
<proteinExistence type="inferred from homology"/>
<dbReference type="InterPro" id="IPR036412">
    <property type="entry name" value="HAD-like_sf"/>
</dbReference>
<dbReference type="AlphaFoldDB" id="A0A443I0C1"/>
<dbReference type="EMBL" id="RCNU01000002">
    <property type="protein sequence ID" value="RWQ97515.1"/>
    <property type="molecule type" value="Genomic_DNA"/>
</dbReference>
<dbReference type="PRINTS" id="PR00413">
    <property type="entry name" value="HADHALOGNASE"/>
</dbReference>
<reference evidence="3 4" key="1">
    <citation type="journal article" date="2018" name="Front. Microbiol.">
        <title>Genomic and genetic insights into a cosmopolitan fungus, Paecilomyces variotii (Eurotiales).</title>
        <authorList>
            <person name="Urquhart A.S."/>
            <person name="Mondo S.J."/>
            <person name="Makela M.R."/>
            <person name="Hane J.K."/>
            <person name="Wiebenga A."/>
            <person name="He G."/>
            <person name="Mihaltcheva S."/>
            <person name="Pangilinan J."/>
            <person name="Lipzen A."/>
            <person name="Barry K."/>
            <person name="de Vries R.P."/>
            <person name="Grigoriev I.V."/>
            <person name="Idnurm A."/>
        </authorList>
    </citation>
    <scope>NUCLEOTIDE SEQUENCE [LARGE SCALE GENOMIC DNA]</scope>
    <source>
        <strain evidence="3 4">CBS 101075</strain>
    </source>
</reference>
<dbReference type="STRING" id="264951.A0A443I0C1"/>